<dbReference type="AlphaFoldDB" id="K2MAT8"/>
<evidence type="ECO:0000259" key="5">
    <source>
        <dbReference type="PROSITE" id="PS50893"/>
    </source>
</evidence>
<organism evidence="6 7">
    <name type="scientific">Nitratireductor pacificus pht-3B</name>
    <dbReference type="NCBI Taxonomy" id="391937"/>
    <lineage>
        <taxon>Bacteria</taxon>
        <taxon>Pseudomonadati</taxon>
        <taxon>Pseudomonadota</taxon>
        <taxon>Alphaproteobacteria</taxon>
        <taxon>Hyphomicrobiales</taxon>
        <taxon>Phyllobacteriaceae</taxon>
        <taxon>Nitratireductor</taxon>
    </lineage>
</organism>
<dbReference type="GO" id="GO:0016887">
    <property type="term" value="F:ATP hydrolysis activity"/>
    <property type="evidence" value="ECO:0007669"/>
    <property type="project" value="InterPro"/>
</dbReference>
<dbReference type="eggNOG" id="COG1120">
    <property type="taxonomic scope" value="Bacteria"/>
</dbReference>
<dbReference type="PANTHER" id="PTHR42794:SF2">
    <property type="entry name" value="ABC TRANSPORTER ATP-BINDING PROTEIN"/>
    <property type="match status" value="1"/>
</dbReference>
<reference evidence="6 7" key="1">
    <citation type="journal article" date="2012" name="J. Bacteriol.">
        <title>Genome Sequence of Nitratireductor pacificus Type Strain pht-3B.</title>
        <authorList>
            <person name="Lai Q."/>
            <person name="Li G."/>
            <person name="Shao Z."/>
        </authorList>
    </citation>
    <scope>NUCLEOTIDE SEQUENCE [LARGE SCALE GENOMIC DNA]</scope>
    <source>
        <strain evidence="7">pht-3B</strain>
    </source>
</reference>
<dbReference type="PATRIC" id="fig|391937.3.peg.1872"/>
<dbReference type="EMBL" id="AMRM01000008">
    <property type="protein sequence ID" value="EKF19276.1"/>
    <property type="molecule type" value="Genomic_DNA"/>
</dbReference>
<evidence type="ECO:0000256" key="4">
    <source>
        <dbReference type="ARBA" id="ARBA00022840"/>
    </source>
</evidence>
<dbReference type="RefSeq" id="WP_008596366.1">
    <property type="nucleotide sequence ID" value="NZ_AMRM01000008.1"/>
</dbReference>
<evidence type="ECO:0000313" key="7">
    <source>
        <dbReference type="Proteomes" id="UP000006786"/>
    </source>
</evidence>
<evidence type="ECO:0000313" key="6">
    <source>
        <dbReference type="EMBL" id="EKF19276.1"/>
    </source>
</evidence>
<feature type="domain" description="ABC transporter" evidence="5">
    <location>
        <begin position="5"/>
        <end position="239"/>
    </location>
</feature>
<comment type="similarity">
    <text evidence="1">Belongs to the ABC transporter superfamily.</text>
</comment>
<name>K2MAT8_9HYPH</name>
<gene>
    <name evidence="6" type="ORF">NA2_09101</name>
</gene>
<dbReference type="CDD" id="cd03214">
    <property type="entry name" value="ABC_Iron-Siderophores_B12_Hemin"/>
    <property type="match status" value="1"/>
</dbReference>
<dbReference type="InterPro" id="IPR027417">
    <property type="entry name" value="P-loop_NTPase"/>
</dbReference>
<keyword evidence="3" id="KW-0547">Nucleotide-binding</keyword>
<dbReference type="STRING" id="391937.NA2_09101"/>
<dbReference type="SUPFAM" id="SSF52540">
    <property type="entry name" value="P-loop containing nucleoside triphosphate hydrolases"/>
    <property type="match status" value="1"/>
</dbReference>
<dbReference type="OrthoDB" id="9810077at2"/>
<comment type="caution">
    <text evidence="6">The sequence shown here is derived from an EMBL/GenBank/DDBJ whole genome shotgun (WGS) entry which is preliminary data.</text>
</comment>
<evidence type="ECO:0000256" key="2">
    <source>
        <dbReference type="ARBA" id="ARBA00022448"/>
    </source>
</evidence>
<evidence type="ECO:0000256" key="3">
    <source>
        <dbReference type="ARBA" id="ARBA00022741"/>
    </source>
</evidence>
<dbReference type="Gene3D" id="3.40.50.300">
    <property type="entry name" value="P-loop containing nucleotide triphosphate hydrolases"/>
    <property type="match status" value="1"/>
</dbReference>
<dbReference type="InterPro" id="IPR003439">
    <property type="entry name" value="ABC_transporter-like_ATP-bd"/>
</dbReference>
<keyword evidence="7" id="KW-1185">Reference proteome</keyword>
<dbReference type="Pfam" id="PF00005">
    <property type="entry name" value="ABC_tran"/>
    <property type="match status" value="1"/>
</dbReference>
<accession>K2MAT8</accession>
<dbReference type="GO" id="GO:0005524">
    <property type="term" value="F:ATP binding"/>
    <property type="evidence" value="ECO:0007669"/>
    <property type="project" value="UniProtKB-KW"/>
</dbReference>
<dbReference type="FunFam" id="3.40.50.300:FF:000134">
    <property type="entry name" value="Iron-enterobactin ABC transporter ATP-binding protein"/>
    <property type="match status" value="1"/>
</dbReference>
<evidence type="ECO:0000256" key="1">
    <source>
        <dbReference type="ARBA" id="ARBA00005417"/>
    </source>
</evidence>
<dbReference type="Proteomes" id="UP000006786">
    <property type="component" value="Unassembled WGS sequence"/>
</dbReference>
<dbReference type="SMART" id="SM00382">
    <property type="entry name" value="AAA"/>
    <property type="match status" value="1"/>
</dbReference>
<sequence>MSHHLLLDDVHFRYGARAVLSGVSLRLARGEVLGLVGPNGAGKSTLVRTALGLARPASGRVQLDGVDLSRIAPRERARRMAYVPQSSPVSFPVTVFETCLLGRTPHMGATPKPRDIAIVEEMLERLRLQDFAFRSMGELSGGEHQRVMLARALAQETELIVLDEPTSALDIGNQLFTLRVVADIARERRVTAVIAIHDLSLAARFTDRLMLLHHGRVEAEGAWEETLTEATISRTYGVQAEIGLLRGVPVFAPYEALT</sequence>
<keyword evidence="2" id="KW-0813">Transport</keyword>
<protein>
    <submittedName>
        <fullName evidence="6">Phosphonate-transporting ATPase</fullName>
    </submittedName>
</protein>
<keyword evidence="4" id="KW-0067">ATP-binding</keyword>
<dbReference type="InterPro" id="IPR003593">
    <property type="entry name" value="AAA+_ATPase"/>
</dbReference>
<dbReference type="PROSITE" id="PS50893">
    <property type="entry name" value="ABC_TRANSPORTER_2"/>
    <property type="match status" value="1"/>
</dbReference>
<dbReference type="PANTHER" id="PTHR42794">
    <property type="entry name" value="HEMIN IMPORT ATP-BINDING PROTEIN HMUV"/>
    <property type="match status" value="1"/>
</dbReference>
<proteinExistence type="inferred from homology"/>